<dbReference type="PROSITE" id="PS00122">
    <property type="entry name" value="CARBOXYLESTERASE_B_1"/>
    <property type="match status" value="1"/>
</dbReference>
<feature type="signal peptide" evidence="3">
    <location>
        <begin position="1"/>
        <end position="16"/>
    </location>
</feature>
<evidence type="ECO:0000256" key="3">
    <source>
        <dbReference type="RuleBase" id="RU361235"/>
    </source>
</evidence>
<reference evidence="6 7" key="1">
    <citation type="journal article" date="2019" name="New Phytol.">
        <title>Comparative genomics reveals unique wood-decay strategies and fruiting body development in the Schizophyllaceae.</title>
        <authorList>
            <person name="Almasi E."/>
            <person name="Sahu N."/>
            <person name="Krizsan K."/>
            <person name="Balint B."/>
            <person name="Kovacs G.M."/>
            <person name="Kiss B."/>
            <person name="Cseklye J."/>
            <person name="Drula E."/>
            <person name="Henrissat B."/>
            <person name="Nagy I."/>
            <person name="Chovatia M."/>
            <person name="Adam C."/>
            <person name="LaButti K."/>
            <person name="Lipzen A."/>
            <person name="Riley R."/>
            <person name="Grigoriev I.V."/>
            <person name="Nagy L.G."/>
        </authorList>
    </citation>
    <scope>NUCLEOTIDE SEQUENCE [LARGE SCALE GENOMIC DNA]</scope>
    <source>
        <strain evidence="6 7">NL-1724</strain>
    </source>
</reference>
<dbReference type="AlphaFoldDB" id="A0A550CEW5"/>
<feature type="compositionally biased region" description="Low complexity" evidence="4">
    <location>
        <begin position="139"/>
        <end position="155"/>
    </location>
</feature>
<proteinExistence type="inferred from homology"/>
<feature type="region of interest" description="Disordered" evidence="4">
    <location>
        <begin position="139"/>
        <end position="161"/>
    </location>
</feature>
<evidence type="ECO:0000313" key="7">
    <source>
        <dbReference type="Proteomes" id="UP000320762"/>
    </source>
</evidence>
<dbReference type="Proteomes" id="UP000320762">
    <property type="component" value="Unassembled WGS sequence"/>
</dbReference>
<dbReference type="PANTHER" id="PTHR11559">
    <property type="entry name" value="CARBOXYLESTERASE"/>
    <property type="match status" value="1"/>
</dbReference>
<dbReference type="EC" id="3.1.1.-" evidence="3"/>
<keyword evidence="2 3" id="KW-0378">Hydrolase</keyword>
<dbReference type="Gene3D" id="3.40.50.1820">
    <property type="entry name" value="alpha/beta hydrolase"/>
    <property type="match status" value="1"/>
</dbReference>
<dbReference type="STRING" id="97359.A0A550CEW5"/>
<feature type="domain" description="Carboxylesterase type B" evidence="5">
    <location>
        <begin position="40"/>
        <end position="389"/>
    </location>
</feature>
<evidence type="ECO:0000313" key="6">
    <source>
        <dbReference type="EMBL" id="TRM63324.1"/>
    </source>
</evidence>
<dbReference type="GO" id="GO:0016787">
    <property type="term" value="F:hydrolase activity"/>
    <property type="evidence" value="ECO:0007669"/>
    <property type="project" value="UniProtKB-KW"/>
</dbReference>
<gene>
    <name evidence="6" type="ORF">BD626DRAFT_496291</name>
</gene>
<keyword evidence="7" id="KW-1185">Reference proteome</keyword>
<sequence>MNILFTALLFAWRIRAQLDDASLGLAPNDFSTNTSATALPVVDMGYAKYEGSRDEAAGVTRFYGIRYAAPPTGDLRWRAPQLPAASTNAEEILKADTLPPMCPGTIMGSAPLEPHPRYPLPTSEDCLFLNVFTSDSNFPSSTTDTTTTDATARPRNPIRGYTGQDVFDGQDLVVASRDYLQVHGLIGDDYVVVVPQYRLNVFGFLSSSALKEEGGALNAGLLDQQLALRWIQTHIAKFGGDPDNVTLFGESAGAASVVQHVIANGGSTQPPLFHAAMSASYGGLPQYAYDDPIVEARYAAILRGTNCSSLACLRALDVDTLHRVAFDVCNGEFYGTFVFTPVVDGEFIRQRPLKALREGRVNVPSLLATTVTNEGGYFVSPGLADKVSLGEVVSGWFPKLPIEHVERAVTLYEPLGTLGEAQTTLLGEAIFLCPTYQLSAGFNKWYKATLDVQPSGHGADVNYYFKSLRGVFPYITSPPSEDFADAFTGAYMSYVRDRRPSVRFGGAMNHSGVFSAFTRAASTILRLFTPWRAAADEIEELSTSNTIEWPAWTEENQTEMLFSVTEAGEPFVAPVRTDPALMERCRFWGEVTEWTQQ</sequence>
<dbReference type="EMBL" id="VDMD01000010">
    <property type="protein sequence ID" value="TRM63324.1"/>
    <property type="molecule type" value="Genomic_DNA"/>
</dbReference>
<dbReference type="InterPro" id="IPR002018">
    <property type="entry name" value="CarbesteraseB"/>
</dbReference>
<protein>
    <recommendedName>
        <fullName evidence="3">Carboxylic ester hydrolase</fullName>
        <ecNumber evidence="3">3.1.1.-</ecNumber>
    </recommendedName>
</protein>
<comment type="similarity">
    <text evidence="1 3">Belongs to the type-B carboxylesterase/lipase family.</text>
</comment>
<dbReference type="InterPro" id="IPR019826">
    <property type="entry name" value="Carboxylesterase_B_AS"/>
</dbReference>
<dbReference type="SUPFAM" id="SSF53474">
    <property type="entry name" value="alpha/beta-Hydrolases"/>
    <property type="match status" value="1"/>
</dbReference>
<dbReference type="InterPro" id="IPR029058">
    <property type="entry name" value="AB_hydrolase_fold"/>
</dbReference>
<dbReference type="OrthoDB" id="408631at2759"/>
<accession>A0A550CEW5</accession>
<comment type="caution">
    <text evidence="6">The sequence shown here is derived from an EMBL/GenBank/DDBJ whole genome shotgun (WGS) entry which is preliminary data.</text>
</comment>
<evidence type="ECO:0000256" key="4">
    <source>
        <dbReference type="SAM" id="MobiDB-lite"/>
    </source>
</evidence>
<evidence type="ECO:0000256" key="1">
    <source>
        <dbReference type="ARBA" id="ARBA00005964"/>
    </source>
</evidence>
<dbReference type="InterPro" id="IPR050309">
    <property type="entry name" value="Type-B_Carboxylest/Lipase"/>
</dbReference>
<keyword evidence="3" id="KW-0732">Signal</keyword>
<feature type="chain" id="PRO_5022265760" description="Carboxylic ester hydrolase" evidence="3">
    <location>
        <begin position="17"/>
        <end position="597"/>
    </location>
</feature>
<dbReference type="Pfam" id="PF00135">
    <property type="entry name" value="COesterase"/>
    <property type="match status" value="1"/>
</dbReference>
<organism evidence="6 7">
    <name type="scientific">Schizophyllum amplum</name>
    <dbReference type="NCBI Taxonomy" id="97359"/>
    <lineage>
        <taxon>Eukaryota</taxon>
        <taxon>Fungi</taxon>
        <taxon>Dikarya</taxon>
        <taxon>Basidiomycota</taxon>
        <taxon>Agaricomycotina</taxon>
        <taxon>Agaricomycetes</taxon>
        <taxon>Agaricomycetidae</taxon>
        <taxon>Agaricales</taxon>
        <taxon>Schizophyllaceae</taxon>
        <taxon>Schizophyllum</taxon>
    </lineage>
</organism>
<name>A0A550CEW5_9AGAR</name>
<evidence type="ECO:0000256" key="2">
    <source>
        <dbReference type="ARBA" id="ARBA00022801"/>
    </source>
</evidence>
<evidence type="ECO:0000259" key="5">
    <source>
        <dbReference type="Pfam" id="PF00135"/>
    </source>
</evidence>